<dbReference type="InterPro" id="IPR036259">
    <property type="entry name" value="MFS_trans_sf"/>
</dbReference>
<feature type="transmembrane region" description="Helical" evidence="7">
    <location>
        <begin position="104"/>
        <end position="123"/>
    </location>
</feature>
<dbReference type="GO" id="GO:0016020">
    <property type="term" value="C:membrane"/>
    <property type="evidence" value="ECO:0007669"/>
    <property type="project" value="UniProtKB-SubCell"/>
</dbReference>
<comment type="subcellular location">
    <subcellularLocation>
        <location evidence="1">Membrane</location>
        <topology evidence="1">Multi-pass membrane protein</topology>
    </subcellularLocation>
</comment>
<dbReference type="EMBL" id="CAJGYO010000006">
    <property type="protein sequence ID" value="CAD6235720.1"/>
    <property type="molecule type" value="Genomic_DNA"/>
</dbReference>
<evidence type="ECO:0000256" key="7">
    <source>
        <dbReference type="SAM" id="Phobius"/>
    </source>
</evidence>
<organism evidence="8 9">
    <name type="scientific">Miscanthus lutarioriparius</name>
    <dbReference type="NCBI Taxonomy" id="422564"/>
    <lineage>
        <taxon>Eukaryota</taxon>
        <taxon>Viridiplantae</taxon>
        <taxon>Streptophyta</taxon>
        <taxon>Embryophyta</taxon>
        <taxon>Tracheophyta</taxon>
        <taxon>Spermatophyta</taxon>
        <taxon>Magnoliopsida</taxon>
        <taxon>Liliopsida</taxon>
        <taxon>Poales</taxon>
        <taxon>Poaceae</taxon>
        <taxon>PACMAD clade</taxon>
        <taxon>Panicoideae</taxon>
        <taxon>Andropogonodae</taxon>
        <taxon>Andropogoneae</taxon>
        <taxon>Saccharinae</taxon>
        <taxon>Miscanthus</taxon>
    </lineage>
</organism>
<dbReference type="Proteomes" id="UP000604825">
    <property type="component" value="Unassembled WGS sequence"/>
</dbReference>
<dbReference type="AlphaFoldDB" id="A0A811P6Q0"/>
<keyword evidence="4 7" id="KW-1133">Transmembrane helix</keyword>
<evidence type="ECO:0000256" key="6">
    <source>
        <dbReference type="SAM" id="MobiDB-lite"/>
    </source>
</evidence>
<feature type="transmembrane region" description="Helical" evidence="7">
    <location>
        <begin position="289"/>
        <end position="310"/>
    </location>
</feature>
<feature type="transmembrane region" description="Helical" evidence="7">
    <location>
        <begin position="180"/>
        <end position="200"/>
    </location>
</feature>
<feature type="transmembrane region" description="Helical" evidence="7">
    <location>
        <begin position="396"/>
        <end position="421"/>
    </location>
</feature>
<sequence length="472" mass="50341">MESGELLHRPGPSVGSKPDGRGGWRAASYLIVVGLLERIGFYGVQGNLIMFLTGPLGMPTASAAAGVNAWAGTVQVLPLVGALAADSRLGRLPASSASGPSTSAAHLAFIYVALYLLALAQGFHRPCAEALAADQFTPSDGNPSPRVSRSSFFNWFHFFISWGYATSTTVLSYLEDNAGWAVGFGTCWATMVLCLAVFLLGARTYRSTEQPVDDGSPLVATMSAWARQGALHLCRLLNREPDEGKGLWAKLLPVWLSGMVYASLTSQVYTLFTKQGSTLDRRVGSEGLTVSAAALQCLVSFTFVTMLPIYDRAFVPVARSVTGHHAGVTTLQRIGAGIAMSCVAMVVAALVEGRRLRVARDAGVYVLMGLAEVLADIGLEEFFYDQVPDALRSVGLALSLSALGAGSYASGMLVSAVDWATRGGSGESWISDNLNRAHLGYFYWLLAGLATLDVAVFLYFSKRFVYRSKSEL</sequence>
<evidence type="ECO:0000256" key="1">
    <source>
        <dbReference type="ARBA" id="ARBA00004141"/>
    </source>
</evidence>
<evidence type="ECO:0000313" key="9">
    <source>
        <dbReference type="Proteomes" id="UP000604825"/>
    </source>
</evidence>
<reference evidence="8" key="1">
    <citation type="submission" date="2020-10" db="EMBL/GenBank/DDBJ databases">
        <authorList>
            <person name="Han B."/>
            <person name="Lu T."/>
            <person name="Zhao Q."/>
            <person name="Huang X."/>
            <person name="Zhao Y."/>
        </authorList>
    </citation>
    <scope>NUCLEOTIDE SEQUENCE</scope>
</reference>
<keyword evidence="3 7" id="KW-0812">Transmembrane</keyword>
<evidence type="ECO:0000256" key="3">
    <source>
        <dbReference type="ARBA" id="ARBA00022692"/>
    </source>
</evidence>
<evidence type="ECO:0000256" key="2">
    <source>
        <dbReference type="ARBA" id="ARBA00005982"/>
    </source>
</evidence>
<dbReference type="InterPro" id="IPR000109">
    <property type="entry name" value="POT_fam"/>
</dbReference>
<comment type="caution">
    <text evidence="8">The sequence shown here is derived from an EMBL/GenBank/DDBJ whole genome shotgun (WGS) entry which is preliminary data.</text>
</comment>
<evidence type="ECO:0000313" key="8">
    <source>
        <dbReference type="EMBL" id="CAD6235720.1"/>
    </source>
</evidence>
<dbReference type="GO" id="GO:0022857">
    <property type="term" value="F:transmembrane transporter activity"/>
    <property type="evidence" value="ECO:0007669"/>
    <property type="project" value="InterPro"/>
</dbReference>
<feature type="region of interest" description="Disordered" evidence="6">
    <location>
        <begin position="1"/>
        <end position="20"/>
    </location>
</feature>
<gene>
    <name evidence="8" type="ORF">NCGR_LOCUS23863</name>
</gene>
<feature type="transmembrane region" description="Helical" evidence="7">
    <location>
        <begin position="331"/>
        <end position="351"/>
    </location>
</feature>
<evidence type="ECO:0000256" key="4">
    <source>
        <dbReference type="ARBA" id="ARBA00022989"/>
    </source>
</evidence>
<dbReference type="SUPFAM" id="SSF103473">
    <property type="entry name" value="MFS general substrate transporter"/>
    <property type="match status" value="1"/>
</dbReference>
<name>A0A811P6Q0_9POAL</name>
<accession>A0A811P6Q0</accession>
<dbReference type="OrthoDB" id="8904098at2759"/>
<proteinExistence type="inferred from homology"/>
<comment type="similarity">
    <text evidence="2">Belongs to the major facilitator superfamily. Proton-dependent oligopeptide transporter (POT/PTR) (TC 2.A.17) family.</text>
</comment>
<dbReference type="Pfam" id="PF00854">
    <property type="entry name" value="PTR2"/>
    <property type="match status" value="2"/>
</dbReference>
<keyword evidence="9" id="KW-1185">Reference proteome</keyword>
<feature type="transmembrane region" description="Helical" evidence="7">
    <location>
        <begin position="152"/>
        <end position="174"/>
    </location>
</feature>
<feature type="transmembrane region" description="Helical" evidence="7">
    <location>
        <begin position="441"/>
        <end position="460"/>
    </location>
</feature>
<dbReference type="PANTHER" id="PTHR11654">
    <property type="entry name" value="OLIGOPEPTIDE TRANSPORTER-RELATED"/>
    <property type="match status" value="1"/>
</dbReference>
<dbReference type="Gene3D" id="1.20.1250.20">
    <property type="entry name" value="MFS general substrate transporter like domains"/>
    <property type="match status" value="1"/>
</dbReference>
<protein>
    <submittedName>
        <fullName evidence="8">Uncharacterized protein</fullName>
    </submittedName>
</protein>
<dbReference type="FunFam" id="1.20.1250.20:FF:000410">
    <property type="entry name" value="POT family protein"/>
    <property type="match status" value="1"/>
</dbReference>
<evidence type="ECO:0000256" key="5">
    <source>
        <dbReference type="ARBA" id="ARBA00023136"/>
    </source>
</evidence>
<feature type="transmembrane region" description="Helical" evidence="7">
    <location>
        <begin position="26"/>
        <end position="44"/>
    </location>
</feature>
<keyword evidence="5 7" id="KW-0472">Membrane</keyword>